<dbReference type="AlphaFoldDB" id="A0A0A9RHN8"/>
<sequence>MVGLRDARCAQQTDTNRILDKSTQRTKRISFWLLQQQSESESYS</sequence>
<reference evidence="1" key="2">
    <citation type="journal article" date="2015" name="Data Brief">
        <title>Shoot transcriptome of the giant reed, Arundo donax.</title>
        <authorList>
            <person name="Barrero R.A."/>
            <person name="Guerrero F.D."/>
            <person name="Moolhuijzen P."/>
            <person name="Goolsby J.A."/>
            <person name="Tidwell J."/>
            <person name="Bellgard S.E."/>
            <person name="Bellgard M.I."/>
        </authorList>
    </citation>
    <scope>NUCLEOTIDE SEQUENCE</scope>
    <source>
        <tissue evidence="1">Shoot tissue taken approximately 20 cm above the soil surface</tissue>
    </source>
</reference>
<accession>A0A0A9RHN8</accession>
<protein>
    <submittedName>
        <fullName evidence="1">Uncharacterized protein</fullName>
    </submittedName>
</protein>
<name>A0A0A9RHN8_ARUDO</name>
<evidence type="ECO:0000313" key="1">
    <source>
        <dbReference type="EMBL" id="JAE03261.1"/>
    </source>
</evidence>
<reference evidence="1" key="1">
    <citation type="submission" date="2014-09" db="EMBL/GenBank/DDBJ databases">
        <authorList>
            <person name="Magalhaes I.L.F."/>
            <person name="Oliveira U."/>
            <person name="Santos F.R."/>
            <person name="Vidigal T.H.D.A."/>
            <person name="Brescovit A.D."/>
            <person name="Santos A.J."/>
        </authorList>
    </citation>
    <scope>NUCLEOTIDE SEQUENCE</scope>
    <source>
        <tissue evidence="1">Shoot tissue taken approximately 20 cm above the soil surface</tissue>
    </source>
</reference>
<proteinExistence type="predicted"/>
<organism evidence="1">
    <name type="scientific">Arundo donax</name>
    <name type="common">Giant reed</name>
    <name type="synonym">Donax arundinaceus</name>
    <dbReference type="NCBI Taxonomy" id="35708"/>
    <lineage>
        <taxon>Eukaryota</taxon>
        <taxon>Viridiplantae</taxon>
        <taxon>Streptophyta</taxon>
        <taxon>Embryophyta</taxon>
        <taxon>Tracheophyta</taxon>
        <taxon>Spermatophyta</taxon>
        <taxon>Magnoliopsida</taxon>
        <taxon>Liliopsida</taxon>
        <taxon>Poales</taxon>
        <taxon>Poaceae</taxon>
        <taxon>PACMAD clade</taxon>
        <taxon>Arundinoideae</taxon>
        <taxon>Arundineae</taxon>
        <taxon>Arundo</taxon>
    </lineage>
</organism>
<dbReference type="EMBL" id="GBRH01194635">
    <property type="protein sequence ID" value="JAE03261.1"/>
    <property type="molecule type" value="Transcribed_RNA"/>
</dbReference>